<keyword evidence="4" id="KW-0408">Iron</keyword>
<dbReference type="Pfam" id="PF01799">
    <property type="entry name" value="Fer2_2"/>
    <property type="match status" value="1"/>
</dbReference>
<dbReference type="SUPFAM" id="SSF54292">
    <property type="entry name" value="2Fe-2S ferredoxin-like"/>
    <property type="match status" value="1"/>
</dbReference>
<evidence type="ECO:0000259" key="6">
    <source>
        <dbReference type="PROSITE" id="PS51085"/>
    </source>
</evidence>
<dbReference type="InterPro" id="IPR051452">
    <property type="entry name" value="Diverse_Oxidoreductases"/>
</dbReference>
<dbReference type="KEGG" id="tcd:AAIA72_01995"/>
<dbReference type="GO" id="GO:0016491">
    <property type="term" value="F:oxidoreductase activity"/>
    <property type="evidence" value="ECO:0007669"/>
    <property type="project" value="UniProtKB-KW"/>
</dbReference>
<dbReference type="InterPro" id="IPR002888">
    <property type="entry name" value="2Fe-2S-bd"/>
</dbReference>
<dbReference type="AlphaFoldDB" id="A0AB39UXP3"/>
<organism evidence="7">
    <name type="scientific">Thermohahella caldifontis</name>
    <dbReference type="NCBI Taxonomy" id="3142973"/>
    <lineage>
        <taxon>Bacteria</taxon>
        <taxon>Pseudomonadati</taxon>
        <taxon>Pseudomonadota</taxon>
        <taxon>Gammaproteobacteria</taxon>
        <taxon>Oceanospirillales</taxon>
        <taxon>Hahellaceae</taxon>
        <taxon>Thermohahella</taxon>
    </lineage>
</organism>
<dbReference type="InterPro" id="IPR006058">
    <property type="entry name" value="2Fe2S_fd_BS"/>
</dbReference>
<dbReference type="Pfam" id="PF00111">
    <property type="entry name" value="Fer2"/>
    <property type="match status" value="1"/>
</dbReference>
<keyword evidence="1" id="KW-0001">2Fe-2S</keyword>
<dbReference type="PANTHER" id="PTHR44379">
    <property type="entry name" value="OXIDOREDUCTASE WITH IRON-SULFUR SUBUNIT"/>
    <property type="match status" value="1"/>
</dbReference>
<dbReference type="RefSeq" id="WP_369601784.1">
    <property type="nucleotide sequence ID" value="NZ_CP154858.1"/>
</dbReference>
<sequence>MKITINGQEHTVTDSPDTPLLWVIRDSIGLKGTKFGCGRGFCGACTVLLGDQPVRSCSTPLSAVAGQPVTTIEGIGSPEQPHPLQQAWMALNVPQCGYCQSGQIMSAYALLRRIPDPDDDAIRGAMAGNICRCGTYPRIQAAIRHAARQMVGTWTPEAETGEVSHG</sequence>
<dbReference type="PANTHER" id="PTHR44379:SF2">
    <property type="entry name" value="BLR6218 PROTEIN"/>
    <property type="match status" value="1"/>
</dbReference>
<evidence type="ECO:0000256" key="4">
    <source>
        <dbReference type="ARBA" id="ARBA00023004"/>
    </source>
</evidence>
<evidence type="ECO:0000256" key="1">
    <source>
        <dbReference type="ARBA" id="ARBA00022714"/>
    </source>
</evidence>
<keyword evidence="2" id="KW-0479">Metal-binding</keyword>
<keyword evidence="5" id="KW-0411">Iron-sulfur</keyword>
<keyword evidence="3" id="KW-0560">Oxidoreductase</keyword>
<dbReference type="Gene3D" id="3.10.20.30">
    <property type="match status" value="1"/>
</dbReference>
<dbReference type="PROSITE" id="PS00197">
    <property type="entry name" value="2FE2S_FER_1"/>
    <property type="match status" value="1"/>
</dbReference>
<dbReference type="InterPro" id="IPR012675">
    <property type="entry name" value="Beta-grasp_dom_sf"/>
</dbReference>
<dbReference type="InterPro" id="IPR036010">
    <property type="entry name" value="2Fe-2S_ferredoxin-like_sf"/>
</dbReference>
<evidence type="ECO:0000256" key="3">
    <source>
        <dbReference type="ARBA" id="ARBA00023002"/>
    </source>
</evidence>
<proteinExistence type="predicted"/>
<dbReference type="Gene3D" id="1.10.150.120">
    <property type="entry name" value="[2Fe-2S]-binding domain"/>
    <property type="match status" value="1"/>
</dbReference>
<evidence type="ECO:0000313" key="7">
    <source>
        <dbReference type="EMBL" id="XDT72780.1"/>
    </source>
</evidence>
<accession>A0AB39UXP3</accession>
<feature type="domain" description="2Fe-2S ferredoxin-type" evidence="6">
    <location>
        <begin position="1"/>
        <end position="75"/>
    </location>
</feature>
<dbReference type="GO" id="GO:0051537">
    <property type="term" value="F:2 iron, 2 sulfur cluster binding"/>
    <property type="evidence" value="ECO:0007669"/>
    <property type="project" value="UniProtKB-KW"/>
</dbReference>
<dbReference type="InterPro" id="IPR036884">
    <property type="entry name" value="2Fe-2S-bd_dom_sf"/>
</dbReference>
<dbReference type="EMBL" id="CP154858">
    <property type="protein sequence ID" value="XDT72780.1"/>
    <property type="molecule type" value="Genomic_DNA"/>
</dbReference>
<gene>
    <name evidence="7" type="ORF">AAIA72_01995</name>
</gene>
<dbReference type="InterPro" id="IPR001041">
    <property type="entry name" value="2Fe-2S_ferredoxin-type"/>
</dbReference>
<evidence type="ECO:0000256" key="2">
    <source>
        <dbReference type="ARBA" id="ARBA00022723"/>
    </source>
</evidence>
<name>A0AB39UXP3_9GAMM</name>
<protein>
    <submittedName>
        <fullName evidence="7">(2Fe-2S)-binding protein</fullName>
    </submittedName>
</protein>
<evidence type="ECO:0000256" key="5">
    <source>
        <dbReference type="ARBA" id="ARBA00023014"/>
    </source>
</evidence>
<dbReference type="SUPFAM" id="SSF47741">
    <property type="entry name" value="CO dehydrogenase ISP C-domain like"/>
    <property type="match status" value="1"/>
</dbReference>
<reference evidence="7" key="1">
    <citation type="submission" date="2024-05" db="EMBL/GenBank/DDBJ databases">
        <title>Genome sequencing of novel strain.</title>
        <authorList>
            <person name="Ganbat D."/>
            <person name="Ganbat S."/>
            <person name="Lee S.-J."/>
        </authorList>
    </citation>
    <scope>NUCLEOTIDE SEQUENCE</scope>
    <source>
        <strain evidence="7">SMD15-11</strain>
    </source>
</reference>
<dbReference type="PROSITE" id="PS51085">
    <property type="entry name" value="2FE2S_FER_2"/>
    <property type="match status" value="1"/>
</dbReference>
<dbReference type="CDD" id="cd00207">
    <property type="entry name" value="fer2"/>
    <property type="match status" value="1"/>
</dbReference>
<dbReference type="GO" id="GO:0046872">
    <property type="term" value="F:metal ion binding"/>
    <property type="evidence" value="ECO:0007669"/>
    <property type="project" value="UniProtKB-KW"/>
</dbReference>